<dbReference type="PROSITE" id="PS00246">
    <property type="entry name" value="WNT1"/>
    <property type="match status" value="1"/>
</dbReference>
<evidence type="ECO:0000256" key="5">
    <source>
        <dbReference type="ARBA" id="ARBA00022530"/>
    </source>
</evidence>
<dbReference type="GO" id="GO:0000902">
    <property type="term" value="P:cell morphogenesis"/>
    <property type="evidence" value="ECO:0007669"/>
    <property type="project" value="UniProtKB-ARBA"/>
</dbReference>
<dbReference type="InterPro" id="IPR043158">
    <property type="entry name" value="Wnt_C"/>
</dbReference>
<gene>
    <name evidence="10" type="ORF">TTEB3V08_LOCUS9308</name>
</gene>
<evidence type="ECO:0000256" key="6">
    <source>
        <dbReference type="ARBA" id="ARBA00022687"/>
    </source>
</evidence>
<keyword evidence="5" id="KW-0272">Extracellular matrix</keyword>
<evidence type="ECO:0000256" key="1">
    <source>
        <dbReference type="ARBA" id="ARBA00004498"/>
    </source>
</evidence>
<dbReference type="SMART" id="SM00097">
    <property type="entry name" value="WNT1"/>
    <property type="match status" value="1"/>
</dbReference>
<comment type="subcellular location">
    <subcellularLocation>
        <location evidence="1 9">Secreted</location>
        <location evidence="1 9">Extracellular space</location>
        <location evidence="1 9">Extracellular matrix</location>
    </subcellularLocation>
</comment>
<proteinExistence type="inferred from homology"/>
<dbReference type="GO" id="GO:0005109">
    <property type="term" value="F:frizzled binding"/>
    <property type="evidence" value="ECO:0007669"/>
    <property type="project" value="TreeGrafter"/>
</dbReference>
<dbReference type="InterPro" id="IPR005817">
    <property type="entry name" value="Wnt"/>
</dbReference>
<evidence type="ECO:0000256" key="8">
    <source>
        <dbReference type="ARBA" id="ARBA00023288"/>
    </source>
</evidence>
<dbReference type="Gene3D" id="3.30.2460.20">
    <property type="match status" value="1"/>
</dbReference>
<organism evidence="10">
    <name type="scientific">Timema tahoe</name>
    <dbReference type="NCBI Taxonomy" id="61484"/>
    <lineage>
        <taxon>Eukaryota</taxon>
        <taxon>Metazoa</taxon>
        <taxon>Ecdysozoa</taxon>
        <taxon>Arthropoda</taxon>
        <taxon>Hexapoda</taxon>
        <taxon>Insecta</taxon>
        <taxon>Pterygota</taxon>
        <taxon>Neoptera</taxon>
        <taxon>Polyneoptera</taxon>
        <taxon>Phasmatodea</taxon>
        <taxon>Timematodea</taxon>
        <taxon>Timematoidea</taxon>
        <taxon>Timematidae</taxon>
        <taxon>Timema</taxon>
    </lineage>
</organism>
<dbReference type="GO" id="GO:0060070">
    <property type="term" value="P:canonical Wnt signaling pathway"/>
    <property type="evidence" value="ECO:0007669"/>
    <property type="project" value="TreeGrafter"/>
</dbReference>
<keyword evidence="6 9" id="KW-0879">Wnt signaling pathway</keyword>
<dbReference type="PANTHER" id="PTHR12027">
    <property type="entry name" value="WNT RELATED"/>
    <property type="match status" value="1"/>
</dbReference>
<dbReference type="GO" id="GO:0005125">
    <property type="term" value="F:cytokine activity"/>
    <property type="evidence" value="ECO:0007669"/>
    <property type="project" value="TreeGrafter"/>
</dbReference>
<dbReference type="GO" id="GO:0005615">
    <property type="term" value="C:extracellular space"/>
    <property type="evidence" value="ECO:0007669"/>
    <property type="project" value="TreeGrafter"/>
</dbReference>
<dbReference type="InterPro" id="IPR018161">
    <property type="entry name" value="Wnt_CS"/>
</dbReference>
<comment type="similarity">
    <text evidence="2 9">Belongs to the Wnt family.</text>
</comment>
<evidence type="ECO:0000256" key="9">
    <source>
        <dbReference type="RuleBase" id="RU003500"/>
    </source>
</evidence>
<protein>
    <recommendedName>
        <fullName evidence="9">Protein Wnt</fullName>
    </recommendedName>
</protein>
<dbReference type="GO" id="GO:0030182">
    <property type="term" value="P:neuron differentiation"/>
    <property type="evidence" value="ECO:0007669"/>
    <property type="project" value="TreeGrafter"/>
</dbReference>
<reference evidence="10" key="1">
    <citation type="submission" date="2020-11" db="EMBL/GenBank/DDBJ databases">
        <authorList>
            <person name="Tran Van P."/>
        </authorList>
    </citation>
    <scope>NUCLEOTIDE SEQUENCE</scope>
</reference>
<dbReference type="PRINTS" id="PR01349">
    <property type="entry name" value="WNTPROTEIN"/>
</dbReference>
<dbReference type="GO" id="GO:0045165">
    <property type="term" value="P:cell fate commitment"/>
    <property type="evidence" value="ECO:0007669"/>
    <property type="project" value="TreeGrafter"/>
</dbReference>
<dbReference type="Pfam" id="PF00110">
    <property type="entry name" value="wnt"/>
    <property type="match status" value="1"/>
</dbReference>
<keyword evidence="3 9" id="KW-0217">Developmental protein</keyword>
<evidence type="ECO:0000256" key="3">
    <source>
        <dbReference type="ARBA" id="ARBA00022473"/>
    </source>
</evidence>
<dbReference type="AlphaFoldDB" id="A0A7R9IN23"/>
<keyword evidence="8" id="KW-0449">Lipoprotein</keyword>
<dbReference type="GO" id="GO:0007517">
    <property type="term" value="P:muscle organ development"/>
    <property type="evidence" value="ECO:0007669"/>
    <property type="project" value="UniProtKB-ARBA"/>
</dbReference>
<name>A0A7R9IN23_9NEOP</name>
<evidence type="ECO:0000313" key="10">
    <source>
        <dbReference type="EMBL" id="CAD7461396.1"/>
    </source>
</evidence>
<keyword evidence="4" id="KW-0964">Secreted</keyword>
<dbReference type="GO" id="GO:0060560">
    <property type="term" value="P:developmental growth involved in morphogenesis"/>
    <property type="evidence" value="ECO:0007669"/>
    <property type="project" value="UniProtKB-ARBA"/>
</dbReference>
<dbReference type="PANTHER" id="PTHR12027:SF70">
    <property type="entry name" value="PROTEIN WNT-16"/>
    <property type="match status" value="1"/>
</dbReference>
<sequence length="831" mass="92285">MRSCDWLLAYDVTTFLLCCCESVYRQYLGLVGVTSPLQRHQPLPGPELEDPEVAEARAVCGSLPGLVAQQVQVCLKHPGSLQSVSDGARRGIQECQYQFRNERWNCTTQNEEHNVFGHIMERGSRETAFVYAVTSAGVAHAVTQSCSSGNLTECSCDSSRQGRSTPEGWKWGGCSDNLHYGVQFSRKFVDASEYVKATGTAKDKKRRNMRMRMNLHNNEAGRRVVSSLMRMQCRCHGISGSCELKTCWRTMPSFSEIGDMLKRKYKHAVQVSPKMRRRLRRKSKRRLPFGKGDLVHIHKSPNFCLHDPEKGILGTSGRECNKTSIGSDSCSLLCCGRGYNTQVLKHVERCHCKFVWCCYVKCKTFVIRRCDASLDAYQDSSICYLASGLQDPLCTSSRTSGDSSATNSSSVNPGLDLVLVIDTAWDFTYIQQLLSLVMREIQVDQYFSNITVLAGSNLVPLVNSTNSHSVFFSNLTQANYSSEEVNPHLRGGRVENHLGKITLSSPDRDSNLDLPVLGGLAQHDWCVSQLRHRGGLVPSGFDLRQALGSHLLTYFRQKMDEERRLNIAGGLASAVLFIPPQGYSISDSDLQASINSFQNFKLRVPDVKFFYLVTGNGARFNNLVDDHNRDILTLTPGLTALETTSSSISQALSRVQRRIINSNCGSDWQHRSYTSAQFSEAIDPSTVNIYRLHANYFFSSTSGKIKVQGSGSGSLRVCSSRRTEFPHNVSSSDVSCKVLNTDSYEISLSSACEGYTYISQCPPLYLSVESTSEPTVFSCATRSICRFAGNVQYTISHQDLGCTAGICKIVANPFLLCSTIIIIVNTHLFNK</sequence>
<evidence type="ECO:0000256" key="2">
    <source>
        <dbReference type="ARBA" id="ARBA00005683"/>
    </source>
</evidence>
<evidence type="ECO:0000256" key="4">
    <source>
        <dbReference type="ARBA" id="ARBA00022525"/>
    </source>
</evidence>
<dbReference type="EMBL" id="OE004712">
    <property type="protein sequence ID" value="CAD7461396.1"/>
    <property type="molecule type" value="Genomic_DNA"/>
</dbReference>
<comment type="function">
    <text evidence="9">Ligand for members of the frizzled family of seven transmembrane receptors.</text>
</comment>
<keyword evidence="7" id="KW-1015">Disulfide bond</keyword>
<evidence type="ECO:0000256" key="7">
    <source>
        <dbReference type="ARBA" id="ARBA00023157"/>
    </source>
</evidence>
<dbReference type="FunFam" id="3.30.2460.20:FF:000001">
    <property type="entry name" value="Wnt homolog"/>
    <property type="match status" value="1"/>
</dbReference>
<accession>A0A7R9IN23</accession>
<dbReference type="CDD" id="cd19344">
    <property type="entry name" value="Wnt_Wnt16"/>
    <property type="match status" value="1"/>
</dbReference>